<name>A0A8K0V582_9ENTR</name>
<evidence type="ECO:0000256" key="6">
    <source>
        <dbReference type="SAM" id="SignalP"/>
    </source>
</evidence>
<dbReference type="InterPro" id="IPR011250">
    <property type="entry name" value="OMP/PagP_B-barrel"/>
</dbReference>
<dbReference type="Gene3D" id="2.40.160.20">
    <property type="match status" value="1"/>
</dbReference>
<dbReference type="GO" id="GO:0016020">
    <property type="term" value="C:membrane"/>
    <property type="evidence" value="ECO:0007669"/>
    <property type="project" value="UniProtKB-SubCell"/>
</dbReference>
<keyword evidence="5" id="KW-0472">Membrane</keyword>
<keyword evidence="3" id="KW-0812">Transmembrane</keyword>
<reference evidence="7" key="1">
    <citation type="submission" date="2021-01" db="EMBL/GenBank/DDBJ databases">
        <title>Intestinitalea alba gen. nov., sp. nov., a novel genus of the family Enterobacteriaceae, isolated from the gut of the plastic-eating mealworm Tenebrio molitor L.</title>
        <authorList>
            <person name="Yang Y."/>
        </authorList>
    </citation>
    <scope>NUCLEOTIDE SEQUENCE</scope>
    <source>
        <strain evidence="7">BIT-L3</strain>
    </source>
</reference>
<feature type="chain" id="PRO_5035436394" evidence="6">
    <location>
        <begin position="22"/>
        <end position="186"/>
    </location>
</feature>
<keyword evidence="8" id="KW-1185">Reference proteome</keyword>
<dbReference type="SUPFAM" id="SSF56925">
    <property type="entry name" value="OMPA-like"/>
    <property type="match status" value="1"/>
</dbReference>
<keyword evidence="4 6" id="KW-0732">Signal</keyword>
<evidence type="ECO:0000256" key="1">
    <source>
        <dbReference type="ARBA" id="ARBA00004141"/>
    </source>
</evidence>
<comment type="caution">
    <text evidence="7">The sequence shown here is derived from an EMBL/GenBank/DDBJ whole genome shotgun (WGS) entry which is preliminary data.</text>
</comment>
<evidence type="ECO:0000256" key="2">
    <source>
        <dbReference type="ARBA" id="ARBA00022452"/>
    </source>
</evidence>
<dbReference type="PANTHER" id="PTHR35892:SF2">
    <property type="entry name" value="OUTER MEMBRANE PROTEIN PAGN"/>
    <property type="match status" value="1"/>
</dbReference>
<protein>
    <submittedName>
        <fullName evidence="7">Ail/Lom family outer membrane beta-barrel protein</fullName>
    </submittedName>
</protein>
<gene>
    <name evidence="7" type="ORF">JJB97_17210</name>
</gene>
<dbReference type="InterPro" id="IPR000758">
    <property type="entry name" value="Enterovir_OMP"/>
</dbReference>
<evidence type="ECO:0000256" key="4">
    <source>
        <dbReference type="ARBA" id="ARBA00022729"/>
    </source>
</evidence>
<evidence type="ECO:0000256" key="3">
    <source>
        <dbReference type="ARBA" id="ARBA00022692"/>
    </source>
</evidence>
<dbReference type="AlphaFoldDB" id="A0A8K0V582"/>
<comment type="subcellular location">
    <subcellularLocation>
        <location evidence="1">Membrane</location>
        <topology evidence="1">Multi-pass membrane protein</topology>
    </subcellularLocation>
</comment>
<sequence length="186" mass="20130">MKALSLAIFLASSVASTMAFADNQTVSVGYAQSKVQDFKNIRGVNLQYRYEFTSPVSVVASFTYMKGDQEQNNSMGSETIVDRADVKYYSLLAGPAYRFNEYVSLYALGGVAQSKANANSQWLSAKGEVKGNGSMSLKSTSFAYGFGVAINPVNNFAINIGYEGTKVSLDGNRSINGFNVSLGYRF</sequence>
<proteinExistence type="predicted"/>
<organism evidence="7 8">
    <name type="scientific">Tenebrionibacter intestinalis</name>
    <dbReference type="NCBI Taxonomy" id="2799638"/>
    <lineage>
        <taxon>Bacteria</taxon>
        <taxon>Pseudomonadati</taxon>
        <taxon>Pseudomonadota</taxon>
        <taxon>Gammaproteobacteria</taxon>
        <taxon>Enterobacterales</taxon>
        <taxon>Enterobacteriaceae</taxon>
        <taxon>Tenebrionibacter/Tenebrionicola group</taxon>
        <taxon>Tenebrionibacter</taxon>
    </lineage>
</organism>
<dbReference type="PANTHER" id="PTHR35892">
    <property type="entry name" value="OUTER MEMBRANE PROTEIN PAGN-RELATED"/>
    <property type="match status" value="1"/>
</dbReference>
<dbReference type="Pfam" id="PF06316">
    <property type="entry name" value="Ail_Lom"/>
    <property type="match status" value="1"/>
</dbReference>
<feature type="signal peptide" evidence="6">
    <location>
        <begin position="1"/>
        <end position="21"/>
    </location>
</feature>
<evidence type="ECO:0000256" key="5">
    <source>
        <dbReference type="ARBA" id="ARBA00023136"/>
    </source>
</evidence>
<dbReference type="InterPro" id="IPR051723">
    <property type="entry name" value="Bact_OM_Invasion-Related"/>
</dbReference>
<accession>A0A8K0V582</accession>
<evidence type="ECO:0000313" key="7">
    <source>
        <dbReference type="EMBL" id="MBK4717026.1"/>
    </source>
</evidence>
<dbReference type="GO" id="GO:0044384">
    <property type="term" value="C:host outer membrane"/>
    <property type="evidence" value="ECO:0007669"/>
    <property type="project" value="InterPro"/>
</dbReference>
<dbReference type="EMBL" id="JAEPBH010000075">
    <property type="protein sequence ID" value="MBK4717026.1"/>
    <property type="molecule type" value="Genomic_DNA"/>
</dbReference>
<dbReference type="Proteomes" id="UP000659047">
    <property type="component" value="Unassembled WGS sequence"/>
</dbReference>
<keyword evidence="2" id="KW-1134">Transmembrane beta strand</keyword>
<dbReference type="RefSeq" id="WP_238715326.1">
    <property type="nucleotide sequence ID" value="NZ_JAEPBH010000075.1"/>
</dbReference>
<dbReference type="PRINTS" id="PR00316">
    <property type="entry name" value="ENTEROVIROMP"/>
</dbReference>
<evidence type="ECO:0000313" key="8">
    <source>
        <dbReference type="Proteomes" id="UP000659047"/>
    </source>
</evidence>